<dbReference type="EMBL" id="CAMKVN010002194">
    <property type="protein sequence ID" value="CAI2180017.1"/>
    <property type="molecule type" value="Genomic_DNA"/>
</dbReference>
<name>A0A9W4SSJ0_9GLOM</name>
<organism evidence="2 3">
    <name type="scientific">Funneliformis geosporum</name>
    <dbReference type="NCBI Taxonomy" id="1117311"/>
    <lineage>
        <taxon>Eukaryota</taxon>
        <taxon>Fungi</taxon>
        <taxon>Fungi incertae sedis</taxon>
        <taxon>Mucoromycota</taxon>
        <taxon>Glomeromycotina</taxon>
        <taxon>Glomeromycetes</taxon>
        <taxon>Glomerales</taxon>
        <taxon>Glomeraceae</taxon>
        <taxon>Funneliformis</taxon>
    </lineage>
</organism>
<proteinExistence type="predicted"/>
<reference evidence="2" key="1">
    <citation type="submission" date="2022-08" db="EMBL/GenBank/DDBJ databases">
        <authorList>
            <person name="Kallberg Y."/>
            <person name="Tangrot J."/>
            <person name="Rosling A."/>
        </authorList>
    </citation>
    <scope>NUCLEOTIDE SEQUENCE</scope>
    <source>
        <strain evidence="2">Wild A</strain>
    </source>
</reference>
<evidence type="ECO:0000256" key="1">
    <source>
        <dbReference type="SAM" id="MobiDB-lite"/>
    </source>
</evidence>
<dbReference type="AlphaFoldDB" id="A0A9W4SSJ0"/>
<feature type="compositionally biased region" description="Basic and acidic residues" evidence="1">
    <location>
        <begin position="19"/>
        <end position="34"/>
    </location>
</feature>
<dbReference type="Proteomes" id="UP001153678">
    <property type="component" value="Unassembled WGS sequence"/>
</dbReference>
<sequence length="87" mass="10057">MTNKSKCKRRQNKNKKRSNKDSNVEEKELTAVEKSEEELSNSHASNSTTVTFQLSPVVANMIQIYMIDIGVYKINIIQWLKIVEKNL</sequence>
<feature type="compositionally biased region" description="Basic residues" evidence="1">
    <location>
        <begin position="1"/>
        <end position="18"/>
    </location>
</feature>
<feature type="region of interest" description="Disordered" evidence="1">
    <location>
        <begin position="1"/>
        <end position="46"/>
    </location>
</feature>
<protein>
    <submittedName>
        <fullName evidence="2">2913_t:CDS:1</fullName>
    </submittedName>
</protein>
<keyword evidence="3" id="KW-1185">Reference proteome</keyword>
<comment type="caution">
    <text evidence="2">The sequence shown here is derived from an EMBL/GenBank/DDBJ whole genome shotgun (WGS) entry which is preliminary data.</text>
</comment>
<accession>A0A9W4SSJ0</accession>
<gene>
    <name evidence="2" type="ORF">FWILDA_LOCUS9375</name>
</gene>
<evidence type="ECO:0000313" key="2">
    <source>
        <dbReference type="EMBL" id="CAI2180017.1"/>
    </source>
</evidence>
<evidence type="ECO:0000313" key="3">
    <source>
        <dbReference type="Proteomes" id="UP001153678"/>
    </source>
</evidence>